<evidence type="ECO:0000256" key="10">
    <source>
        <dbReference type="ARBA" id="ARBA00023157"/>
    </source>
</evidence>
<dbReference type="Proteomes" id="UP000677228">
    <property type="component" value="Unassembled WGS sequence"/>
</dbReference>
<dbReference type="Proteomes" id="UP000663829">
    <property type="component" value="Unassembled WGS sequence"/>
</dbReference>
<protein>
    <recommendedName>
        <fullName evidence="5">GDP-fucose protein O-fucosyltransferase 1</fullName>
        <ecNumber evidence="4">2.4.1.221</ecNumber>
    </recommendedName>
    <alternativeName>
        <fullName evidence="14">Peptide-O-fucosyltransferase 1</fullName>
    </alternativeName>
</protein>
<proteinExistence type="inferred from homology"/>
<organism evidence="18 22">
    <name type="scientific">Didymodactylos carnosus</name>
    <dbReference type="NCBI Taxonomy" id="1234261"/>
    <lineage>
        <taxon>Eukaryota</taxon>
        <taxon>Metazoa</taxon>
        <taxon>Spiralia</taxon>
        <taxon>Gnathifera</taxon>
        <taxon>Rotifera</taxon>
        <taxon>Eurotatoria</taxon>
        <taxon>Bdelloidea</taxon>
        <taxon>Philodinida</taxon>
        <taxon>Philodinidae</taxon>
        <taxon>Didymodactylos</taxon>
    </lineage>
</organism>
<feature type="chain" id="PRO_5035597544" description="GDP-fucose protein O-fucosyltransferase 1" evidence="17">
    <location>
        <begin position="22"/>
        <end position="369"/>
    </location>
</feature>
<evidence type="ECO:0000256" key="12">
    <source>
        <dbReference type="ARBA" id="ARBA00023253"/>
    </source>
</evidence>
<comment type="caution">
    <text evidence="18">The sequence shown here is derived from an EMBL/GenBank/DDBJ whole genome shotgun (WGS) entry which is preliminary data.</text>
</comment>
<evidence type="ECO:0000313" key="19">
    <source>
        <dbReference type="EMBL" id="CAF0902101.1"/>
    </source>
</evidence>
<keyword evidence="8" id="KW-0256">Endoplasmic reticulum</keyword>
<dbReference type="CDD" id="cd11302">
    <property type="entry name" value="O-FucT-1"/>
    <property type="match status" value="1"/>
</dbReference>
<dbReference type="GO" id="GO:0008593">
    <property type="term" value="P:regulation of Notch signaling pathway"/>
    <property type="evidence" value="ECO:0007669"/>
    <property type="project" value="TreeGrafter"/>
</dbReference>
<evidence type="ECO:0000256" key="7">
    <source>
        <dbReference type="ARBA" id="ARBA00022679"/>
    </source>
</evidence>
<keyword evidence="17" id="KW-0732">Signal</keyword>
<keyword evidence="7" id="KW-0808">Transferase</keyword>
<dbReference type="AlphaFoldDB" id="A0A813ST23"/>
<dbReference type="InterPro" id="IPR019378">
    <property type="entry name" value="GDP-Fuc_O-FucTrfase"/>
</dbReference>
<dbReference type="EC" id="2.4.1.221" evidence="4"/>
<evidence type="ECO:0000313" key="21">
    <source>
        <dbReference type="EMBL" id="CAF3682606.1"/>
    </source>
</evidence>
<keyword evidence="9" id="KW-0914">Notch signaling pathway</keyword>
<dbReference type="OrthoDB" id="10050276at2759"/>
<evidence type="ECO:0000256" key="6">
    <source>
        <dbReference type="ARBA" id="ARBA00022676"/>
    </source>
</evidence>
<dbReference type="Gene3D" id="3.40.50.11350">
    <property type="match status" value="1"/>
</dbReference>
<name>A0A813ST23_9BILA</name>
<dbReference type="UniPathway" id="UPA00378"/>
<evidence type="ECO:0000256" key="15">
    <source>
        <dbReference type="ARBA" id="ARBA00047273"/>
    </source>
</evidence>
<evidence type="ECO:0000256" key="1">
    <source>
        <dbReference type="ARBA" id="ARBA00004240"/>
    </source>
</evidence>
<dbReference type="GO" id="GO:0005783">
    <property type="term" value="C:endoplasmic reticulum"/>
    <property type="evidence" value="ECO:0007669"/>
    <property type="project" value="UniProtKB-SubCell"/>
</dbReference>
<dbReference type="Gene3D" id="3.40.50.11340">
    <property type="match status" value="1"/>
</dbReference>
<comment type="similarity">
    <text evidence="3">Belongs to the glycosyltransferase 65 family.</text>
</comment>
<dbReference type="EMBL" id="CAJNOQ010000431">
    <property type="protein sequence ID" value="CAF0800266.1"/>
    <property type="molecule type" value="Genomic_DNA"/>
</dbReference>
<evidence type="ECO:0000256" key="9">
    <source>
        <dbReference type="ARBA" id="ARBA00022976"/>
    </source>
</evidence>
<dbReference type="Proteomes" id="UP000681722">
    <property type="component" value="Unassembled WGS sequence"/>
</dbReference>
<evidence type="ECO:0000256" key="14">
    <source>
        <dbReference type="ARBA" id="ARBA00033080"/>
    </source>
</evidence>
<evidence type="ECO:0000313" key="22">
    <source>
        <dbReference type="Proteomes" id="UP000663829"/>
    </source>
</evidence>
<evidence type="ECO:0000256" key="2">
    <source>
        <dbReference type="ARBA" id="ARBA00004922"/>
    </source>
</evidence>
<evidence type="ECO:0000256" key="17">
    <source>
        <dbReference type="SAM" id="SignalP"/>
    </source>
</evidence>
<dbReference type="EMBL" id="CAJOBC010000431">
    <property type="protein sequence ID" value="CAF3585226.1"/>
    <property type="molecule type" value="Genomic_DNA"/>
</dbReference>
<comment type="catalytic activity">
    <reaction evidence="15">
        <text>L-threonyl-[protein] + GDP-beta-L-fucose = 3-O-(alpha-L-fucosyl)-L-threonyl-[protein] + GDP + H(+)</text>
        <dbReference type="Rhea" id="RHEA:70491"/>
        <dbReference type="Rhea" id="RHEA-COMP:11060"/>
        <dbReference type="Rhea" id="RHEA-COMP:17915"/>
        <dbReference type="ChEBI" id="CHEBI:15378"/>
        <dbReference type="ChEBI" id="CHEBI:30013"/>
        <dbReference type="ChEBI" id="CHEBI:57273"/>
        <dbReference type="ChEBI" id="CHEBI:58189"/>
        <dbReference type="ChEBI" id="CHEBI:189631"/>
        <dbReference type="EC" id="2.4.1.221"/>
    </reaction>
    <physiologicalReaction direction="left-to-right" evidence="15">
        <dbReference type="Rhea" id="RHEA:70492"/>
    </physiologicalReaction>
</comment>
<evidence type="ECO:0000256" key="11">
    <source>
        <dbReference type="ARBA" id="ARBA00023180"/>
    </source>
</evidence>
<dbReference type="Pfam" id="PF10250">
    <property type="entry name" value="O-FucT"/>
    <property type="match status" value="1"/>
</dbReference>
<keyword evidence="12" id="KW-0294">Fucose metabolism</keyword>
<evidence type="ECO:0000256" key="13">
    <source>
        <dbReference type="ARBA" id="ARBA00023277"/>
    </source>
</evidence>
<comment type="catalytic activity">
    <reaction evidence="16">
        <text>L-seryl-[protein] + GDP-beta-L-fucose = 3-O-(alpha-L-fucosyl)-L-seryl-[protein] + GDP + H(+)</text>
        <dbReference type="Rhea" id="RHEA:63644"/>
        <dbReference type="Rhea" id="RHEA-COMP:9863"/>
        <dbReference type="Rhea" id="RHEA-COMP:17914"/>
        <dbReference type="ChEBI" id="CHEBI:15378"/>
        <dbReference type="ChEBI" id="CHEBI:29999"/>
        <dbReference type="ChEBI" id="CHEBI:57273"/>
        <dbReference type="ChEBI" id="CHEBI:58189"/>
        <dbReference type="ChEBI" id="CHEBI:189632"/>
        <dbReference type="EC" id="2.4.1.221"/>
    </reaction>
    <physiologicalReaction direction="left-to-right" evidence="16">
        <dbReference type="Rhea" id="RHEA:63645"/>
    </physiologicalReaction>
</comment>
<dbReference type="EMBL" id="CAJNOK010003461">
    <property type="protein sequence ID" value="CAF0902101.1"/>
    <property type="molecule type" value="Genomic_DNA"/>
</dbReference>
<dbReference type="GO" id="GO:0006004">
    <property type="term" value="P:fucose metabolic process"/>
    <property type="evidence" value="ECO:0007669"/>
    <property type="project" value="UniProtKB-KW"/>
</dbReference>
<evidence type="ECO:0000256" key="8">
    <source>
        <dbReference type="ARBA" id="ARBA00022824"/>
    </source>
</evidence>
<dbReference type="EMBL" id="CAJOBA010003462">
    <property type="protein sequence ID" value="CAF3682606.1"/>
    <property type="molecule type" value="Genomic_DNA"/>
</dbReference>
<keyword evidence="22" id="KW-1185">Reference proteome</keyword>
<evidence type="ECO:0000313" key="18">
    <source>
        <dbReference type="EMBL" id="CAF0800266.1"/>
    </source>
</evidence>
<evidence type="ECO:0000256" key="4">
    <source>
        <dbReference type="ARBA" id="ARBA00012196"/>
    </source>
</evidence>
<dbReference type="PANTHER" id="PTHR21420">
    <property type="entry name" value="GDP-FUCOSE PROTEIN O-FUCOSYLTRANSFERASE 1"/>
    <property type="match status" value="1"/>
</dbReference>
<accession>A0A813ST23</accession>
<keyword evidence="6" id="KW-0328">Glycosyltransferase</keyword>
<comment type="subcellular location">
    <subcellularLocation>
        <location evidence="1">Endoplasmic reticulum</location>
    </subcellularLocation>
</comment>
<evidence type="ECO:0000313" key="20">
    <source>
        <dbReference type="EMBL" id="CAF3585226.1"/>
    </source>
</evidence>
<dbReference type="InterPro" id="IPR039922">
    <property type="entry name" value="POFUT1"/>
</dbReference>
<evidence type="ECO:0000256" key="16">
    <source>
        <dbReference type="ARBA" id="ARBA00048647"/>
    </source>
</evidence>
<keyword evidence="10" id="KW-1015">Disulfide bond</keyword>
<dbReference type="PANTHER" id="PTHR21420:SF9">
    <property type="entry name" value="GDP-FUCOSE PROTEIN O-FUCOSYLTRANSFERASE 1"/>
    <property type="match status" value="1"/>
</dbReference>
<keyword evidence="13" id="KW-0119">Carbohydrate metabolism</keyword>
<evidence type="ECO:0000256" key="5">
    <source>
        <dbReference type="ARBA" id="ARBA00021745"/>
    </source>
</evidence>
<dbReference type="GO" id="GO:0007219">
    <property type="term" value="P:Notch signaling pathway"/>
    <property type="evidence" value="ECO:0007669"/>
    <property type="project" value="UniProtKB-KW"/>
</dbReference>
<sequence>MFQYRYACIFILIINIKNVFSTTSFEIKQHENIDPNGYILFCLCMGRFGNQAEQFLGGLAFAKLLNRTLILPPWRTYKNIPFTDWFEIEPIREYHRVIEAYDFMSNLAPRVWPDDKRIGFCWLPSDKKKTDCNMKQGNPFENFWNELYVDFTDYAIYQLSYDEHSVDDWHERFPPKDFPVISMKEAPAQFPMLSNNRKLQKYLKWSQKILDEVYQHQQTLFNSSKYIGIHLRNDIDWLKACSDIETYHTQYYMASPQCLEETEFYATKKLCYPSDEEIFRLLKNIVILTQIKNIYVATDKRSMVKEIGHELSKQNVIVKHLDPWLPVIDIAMLAHSDYFIGNCVSSFTSAVKRERDIKNLPSAFWGFSN</sequence>
<dbReference type="GO" id="GO:0046922">
    <property type="term" value="F:peptide-O-fucosyltransferase activity"/>
    <property type="evidence" value="ECO:0007669"/>
    <property type="project" value="UniProtKB-EC"/>
</dbReference>
<comment type="pathway">
    <text evidence="2">Protein modification; protein glycosylation.</text>
</comment>
<keyword evidence="11" id="KW-0325">Glycoprotein</keyword>
<dbReference type="Proteomes" id="UP000682733">
    <property type="component" value="Unassembled WGS sequence"/>
</dbReference>
<gene>
    <name evidence="18" type="ORF">GPM918_LOCUS3475</name>
    <name evidence="19" type="ORF">OVA965_LOCUS9677</name>
    <name evidence="20" type="ORF">SRO942_LOCUS3475</name>
    <name evidence="21" type="ORF">TMI583_LOCUS9673</name>
</gene>
<evidence type="ECO:0000256" key="3">
    <source>
        <dbReference type="ARBA" id="ARBA00010626"/>
    </source>
</evidence>
<reference evidence="18" key="1">
    <citation type="submission" date="2021-02" db="EMBL/GenBank/DDBJ databases">
        <authorList>
            <person name="Nowell W R."/>
        </authorList>
    </citation>
    <scope>NUCLEOTIDE SEQUENCE</scope>
</reference>
<feature type="signal peptide" evidence="17">
    <location>
        <begin position="1"/>
        <end position="21"/>
    </location>
</feature>